<dbReference type="InterPro" id="IPR002110">
    <property type="entry name" value="Ankyrin_rpt"/>
</dbReference>
<feature type="repeat" description="ANK" evidence="3">
    <location>
        <begin position="490"/>
        <end position="522"/>
    </location>
</feature>
<reference evidence="7" key="1">
    <citation type="submission" date="2021-03" db="EMBL/GenBank/DDBJ databases">
        <authorList>
            <person name="Bekaert M."/>
        </authorList>
    </citation>
    <scope>NUCLEOTIDE SEQUENCE</scope>
</reference>
<dbReference type="PROSITE" id="PS50297">
    <property type="entry name" value="ANK_REP_REGION"/>
    <property type="match status" value="5"/>
</dbReference>
<dbReference type="InterPro" id="IPR027417">
    <property type="entry name" value="P-loop_NTPase"/>
</dbReference>
<dbReference type="Proteomes" id="UP000683360">
    <property type="component" value="Unassembled WGS sequence"/>
</dbReference>
<accession>A0A8S3TDC1</accession>
<evidence type="ECO:0000313" key="8">
    <source>
        <dbReference type="Proteomes" id="UP000683360"/>
    </source>
</evidence>
<dbReference type="Pfam" id="PF12796">
    <property type="entry name" value="Ank_2"/>
    <property type="match status" value="3"/>
</dbReference>
<comment type="caution">
    <text evidence="7">The sequence shown here is derived from an EMBL/GenBank/DDBJ whole genome shotgun (WGS) entry which is preliminary data.</text>
</comment>
<dbReference type="OrthoDB" id="7464126at2759"/>
<evidence type="ECO:0000256" key="2">
    <source>
        <dbReference type="ARBA" id="ARBA00023043"/>
    </source>
</evidence>
<feature type="repeat" description="ANK" evidence="3">
    <location>
        <begin position="699"/>
        <end position="731"/>
    </location>
</feature>
<dbReference type="Pfam" id="PF18738">
    <property type="entry name" value="HEPN_DZIP3"/>
    <property type="match status" value="1"/>
</dbReference>
<dbReference type="AlphaFoldDB" id="A0A8S3TDC1"/>
<evidence type="ECO:0000256" key="4">
    <source>
        <dbReference type="SAM" id="Coils"/>
    </source>
</evidence>
<evidence type="ECO:0000259" key="5">
    <source>
        <dbReference type="Pfam" id="PF18738"/>
    </source>
</evidence>
<feature type="repeat" description="ANK" evidence="3">
    <location>
        <begin position="526"/>
        <end position="558"/>
    </location>
</feature>
<dbReference type="PANTHER" id="PTHR24171">
    <property type="entry name" value="ANKYRIN REPEAT DOMAIN-CONTAINING PROTEIN 39-RELATED"/>
    <property type="match status" value="1"/>
</dbReference>
<dbReference type="PROSITE" id="PS50088">
    <property type="entry name" value="ANK_REPEAT"/>
    <property type="match status" value="5"/>
</dbReference>
<dbReference type="InterPro" id="IPR036770">
    <property type="entry name" value="Ankyrin_rpt-contain_sf"/>
</dbReference>
<name>A0A8S3TDC1_MYTED</name>
<keyword evidence="8" id="KW-1185">Reference proteome</keyword>
<feature type="coiled-coil region" evidence="4">
    <location>
        <begin position="173"/>
        <end position="214"/>
    </location>
</feature>
<gene>
    <name evidence="7" type="ORF">MEDL_44356</name>
</gene>
<feature type="repeat" description="ANK" evidence="3">
    <location>
        <begin position="626"/>
        <end position="658"/>
    </location>
</feature>
<dbReference type="Pfam" id="PF20720">
    <property type="entry name" value="nSTAND3"/>
    <property type="match status" value="1"/>
</dbReference>
<evidence type="ECO:0000313" key="7">
    <source>
        <dbReference type="EMBL" id="CAG2231640.1"/>
    </source>
</evidence>
<sequence>MTTSLTQEDIHFLRLAGLLLRVAPRAVRRQFDYEFNPGQLQQFLSKNRPKIEDLYKKRVITVAQYHLLYTKDSPGISSDMLDVSLMACLLRHFTDLDIQDKLPLETIHTTDADISRIKIYRNYIVHSECGIITENRFSEIWNCVVEAILRLVPDLQSEIDVMMISPLTNDRDITQLMKEIDEANQNLRTVNQKLKTLERENMNEREIHKRTLQEWKKIDTKYISTSGTTCILQSLAQNRNVIVTGSPGCGKSVAAHHVALQFEKEGYEIIPCDDFSEIKRHFTIGELQVFVIDDICGKFAVNQHKADKWEQDDDNLNKLLRSSEEKDHISSKADAKFIITCRENIYRHKAFPKLAFIKNNKCYKNEVILGGIKELVKAICRDSELESVISLVAIQKCLERLKGIYITESDDFYTAIHDKMFDIISAAIAPSIMNCLIEHVDIAFIAHRIQLYSCRHGSLPSEFIFQRRYVDFVEYFTVKCQRHLDVKDKQGRSSFYVACENGHIETVKYLMKFHYDIDMIDAKNARKTTALSATCLNGHTEVAKLLLENHADINQTNKLKQSAVHFACSNGNAKLVQQLLYSQYDVDTTIKDYWGKLRYMKTNSENITKQKIDVAKELKNLHTTGSGRTVIHAACSQGHTEVLNLLIDIGMSVNDTTNYGVTPLYLACKNGHIVTVKFLLDLKDKTLISCVKRTIKDKQEQSVLHAACYSGHTEIVKLLIDDGMNVNETTSSGITPLCLACTNGHIVTVKLLLALKDKSLVSSVKRTIKDKRGSPFYMQLLISDILK</sequence>
<feature type="domain" description="Novel STAND NTPase 3" evidence="6">
    <location>
        <begin position="222"/>
        <end position="369"/>
    </location>
</feature>
<evidence type="ECO:0000259" key="6">
    <source>
        <dbReference type="Pfam" id="PF20720"/>
    </source>
</evidence>
<dbReference type="InterPro" id="IPR049050">
    <property type="entry name" value="nSTAND3"/>
</dbReference>
<dbReference type="SUPFAM" id="SSF52540">
    <property type="entry name" value="P-loop containing nucleoside triphosphate hydrolases"/>
    <property type="match status" value="1"/>
</dbReference>
<evidence type="ECO:0008006" key="9">
    <source>
        <dbReference type="Google" id="ProtNLM"/>
    </source>
</evidence>
<feature type="repeat" description="ANK" evidence="3">
    <location>
        <begin position="659"/>
        <end position="681"/>
    </location>
</feature>
<evidence type="ECO:0000256" key="3">
    <source>
        <dbReference type="PROSITE-ProRule" id="PRU00023"/>
    </source>
</evidence>
<feature type="domain" description="DZIP3-like HEPN" evidence="5">
    <location>
        <begin position="37"/>
        <end position="169"/>
    </location>
</feature>
<dbReference type="Gene3D" id="1.25.40.20">
    <property type="entry name" value="Ankyrin repeat-containing domain"/>
    <property type="match status" value="3"/>
</dbReference>
<dbReference type="PANTHER" id="PTHR24171:SF9">
    <property type="entry name" value="ANKYRIN REPEAT DOMAIN-CONTAINING PROTEIN 39"/>
    <property type="match status" value="1"/>
</dbReference>
<evidence type="ECO:0000256" key="1">
    <source>
        <dbReference type="ARBA" id="ARBA00022737"/>
    </source>
</evidence>
<organism evidence="7 8">
    <name type="scientific">Mytilus edulis</name>
    <name type="common">Blue mussel</name>
    <dbReference type="NCBI Taxonomy" id="6550"/>
    <lineage>
        <taxon>Eukaryota</taxon>
        <taxon>Metazoa</taxon>
        <taxon>Spiralia</taxon>
        <taxon>Lophotrochozoa</taxon>
        <taxon>Mollusca</taxon>
        <taxon>Bivalvia</taxon>
        <taxon>Autobranchia</taxon>
        <taxon>Pteriomorphia</taxon>
        <taxon>Mytilida</taxon>
        <taxon>Mytiloidea</taxon>
        <taxon>Mytilidae</taxon>
        <taxon>Mytilinae</taxon>
        <taxon>Mytilus</taxon>
    </lineage>
</organism>
<dbReference type="PRINTS" id="PR01415">
    <property type="entry name" value="ANKYRIN"/>
</dbReference>
<proteinExistence type="predicted"/>
<protein>
    <recommendedName>
        <fullName evidence="9">DZIP3-like HEPN domain-containing protein</fullName>
    </recommendedName>
</protein>
<dbReference type="InterPro" id="IPR041249">
    <property type="entry name" value="HEPN_DZIP3"/>
</dbReference>
<dbReference type="EMBL" id="CAJPWZ010002149">
    <property type="protein sequence ID" value="CAG2231640.1"/>
    <property type="molecule type" value="Genomic_DNA"/>
</dbReference>
<dbReference type="Gene3D" id="3.40.50.300">
    <property type="entry name" value="P-loop containing nucleotide triphosphate hydrolases"/>
    <property type="match status" value="1"/>
</dbReference>
<dbReference type="SUPFAM" id="SSF48403">
    <property type="entry name" value="Ankyrin repeat"/>
    <property type="match status" value="1"/>
</dbReference>
<keyword evidence="4" id="KW-0175">Coiled coil</keyword>
<keyword evidence="1" id="KW-0677">Repeat</keyword>
<dbReference type="SMART" id="SM00248">
    <property type="entry name" value="ANK"/>
    <property type="match status" value="7"/>
</dbReference>
<keyword evidence="2 3" id="KW-0040">ANK repeat</keyword>